<accession>A0A0W0F679</accession>
<dbReference type="EMBL" id="LATX01002286">
    <property type="protein sequence ID" value="KTB31850.1"/>
    <property type="molecule type" value="Genomic_DNA"/>
</dbReference>
<keyword evidence="2" id="KW-0732">Signal</keyword>
<evidence type="ECO:0000256" key="2">
    <source>
        <dbReference type="SAM" id="SignalP"/>
    </source>
</evidence>
<dbReference type="AlphaFoldDB" id="A0A0W0F679"/>
<dbReference type="eggNOG" id="ENOG502QW31">
    <property type="taxonomic scope" value="Eukaryota"/>
</dbReference>
<gene>
    <name evidence="3" type="ORF">WG66_15562</name>
</gene>
<feature type="signal peptide" evidence="2">
    <location>
        <begin position="1"/>
        <end position="20"/>
    </location>
</feature>
<dbReference type="Proteomes" id="UP000054988">
    <property type="component" value="Unassembled WGS sequence"/>
</dbReference>
<sequence>MFAASSAALLLAGAISGVAAQNGVFATGTMGVTNPPKPTMGTAINQTSDSRLLSINSIDDFCLFAPPQVSEIGNSEAFEVAWCTKARNNARVIPDGTITGLSFLKTDFYVQVMGYGDFTKLNVAPNDQGGELDPHGAEGLGNPIGGNVTVNINGEDKNIEEWMMFISYNQFCLRACINANATYSAAAMCEHKLDVMGCNFVMPGNYNFDGTFESCDADVAYPPGWYPQVSGGQTTYSKFEQYWTGVVGSQTFTVGDTVTPSAPYTIPSSSNCKTTNTVGNAIDPKSLGASATGPVPTEAAATATGVSVSPHVSNSAAATGSNRPNGSGGASTTGSAGSSNNSNAASPAFRGAVQTGLVQCITLVSIITGVAAIAMFH</sequence>
<name>A0A0W0F679_MONRR</name>
<evidence type="ECO:0000256" key="1">
    <source>
        <dbReference type="SAM" id="MobiDB-lite"/>
    </source>
</evidence>
<proteinExistence type="predicted"/>
<comment type="caution">
    <text evidence="3">The sequence shown here is derived from an EMBL/GenBank/DDBJ whole genome shotgun (WGS) entry which is preliminary data.</text>
</comment>
<feature type="region of interest" description="Disordered" evidence="1">
    <location>
        <begin position="289"/>
        <end position="343"/>
    </location>
</feature>
<reference evidence="3 4" key="1">
    <citation type="submission" date="2015-12" db="EMBL/GenBank/DDBJ databases">
        <title>Draft genome sequence of Moniliophthora roreri, the causal agent of frosty pod rot of cacao.</title>
        <authorList>
            <person name="Aime M.C."/>
            <person name="Diaz-Valderrama J.R."/>
            <person name="Kijpornyongpan T."/>
            <person name="Phillips-Mora W."/>
        </authorList>
    </citation>
    <scope>NUCLEOTIDE SEQUENCE [LARGE SCALE GENOMIC DNA]</scope>
    <source>
        <strain evidence="3 4">MCA 2952</strain>
    </source>
</reference>
<feature type="chain" id="PRO_5006901507" description="Macrofage activating glycoprotein" evidence="2">
    <location>
        <begin position="21"/>
        <end position="377"/>
    </location>
</feature>
<evidence type="ECO:0000313" key="3">
    <source>
        <dbReference type="EMBL" id="KTB31850.1"/>
    </source>
</evidence>
<feature type="compositionally biased region" description="Low complexity" evidence="1">
    <location>
        <begin position="332"/>
        <end position="343"/>
    </location>
</feature>
<feature type="compositionally biased region" description="Polar residues" evidence="1">
    <location>
        <begin position="304"/>
        <end position="324"/>
    </location>
</feature>
<evidence type="ECO:0000313" key="4">
    <source>
        <dbReference type="Proteomes" id="UP000054988"/>
    </source>
</evidence>
<evidence type="ECO:0008006" key="5">
    <source>
        <dbReference type="Google" id="ProtNLM"/>
    </source>
</evidence>
<organism evidence="3 4">
    <name type="scientific">Moniliophthora roreri</name>
    <name type="common">Frosty pod rot fungus</name>
    <name type="synonym">Monilia roreri</name>
    <dbReference type="NCBI Taxonomy" id="221103"/>
    <lineage>
        <taxon>Eukaryota</taxon>
        <taxon>Fungi</taxon>
        <taxon>Dikarya</taxon>
        <taxon>Basidiomycota</taxon>
        <taxon>Agaricomycotina</taxon>
        <taxon>Agaricomycetes</taxon>
        <taxon>Agaricomycetidae</taxon>
        <taxon>Agaricales</taxon>
        <taxon>Marasmiineae</taxon>
        <taxon>Marasmiaceae</taxon>
        <taxon>Moniliophthora</taxon>
    </lineage>
</organism>
<protein>
    <recommendedName>
        <fullName evidence="5">Macrofage activating glycoprotein</fullName>
    </recommendedName>
</protein>